<reference evidence="1 2" key="1">
    <citation type="submission" date="2022-11" db="EMBL/GenBank/DDBJ databases">
        <title>Whole genome sequence of Eschrichtius robustus ER-17-0199.</title>
        <authorList>
            <person name="Bruniche-Olsen A."/>
            <person name="Black A.N."/>
            <person name="Fields C.J."/>
            <person name="Walden K."/>
            <person name="Dewoody J.A."/>
        </authorList>
    </citation>
    <scope>NUCLEOTIDE SEQUENCE [LARGE SCALE GENOMIC DNA]</scope>
    <source>
        <strain evidence="1">ER-17-0199</strain>
        <tissue evidence="1">Blubber</tissue>
    </source>
</reference>
<accession>A0AB34GHB1</accession>
<protein>
    <submittedName>
        <fullName evidence="1">Uncharacterized protein</fullName>
    </submittedName>
</protein>
<comment type="caution">
    <text evidence="1">The sequence shown here is derived from an EMBL/GenBank/DDBJ whole genome shotgun (WGS) entry which is preliminary data.</text>
</comment>
<dbReference type="EMBL" id="JAIQCJ010002244">
    <property type="protein sequence ID" value="KAJ8778432.1"/>
    <property type="molecule type" value="Genomic_DNA"/>
</dbReference>
<dbReference type="Proteomes" id="UP001159641">
    <property type="component" value="Unassembled WGS sequence"/>
</dbReference>
<organism evidence="1 2">
    <name type="scientific">Eschrichtius robustus</name>
    <name type="common">California gray whale</name>
    <name type="synonym">Eschrichtius gibbosus</name>
    <dbReference type="NCBI Taxonomy" id="9764"/>
    <lineage>
        <taxon>Eukaryota</taxon>
        <taxon>Metazoa</taxon>
        <taxon>Chordata</taxon>
        <taxon>Craniata</taxon>
        <taxon>Vertebrata</taxon>
        <taxon>Euteleostomi</taxon>
        <taxon>Mammalia</taxon>
        <taxon>Eutheria</taxon>
        <taxon>Laurasiatheria</taxon>
        <taxon>Artiodactyla</taxon>
        <taxon>Whippomorpha</taxon>
        <taxon>Cetacea</taxon>
        <taxon>Mysticeti</taxon>
        <taxon>Eschrichtiidae</taxon>
        <taxon>Eschrichtius</taxon>
    </lineage>
</organism>
<sequence>MFVSVTAFICSLLFLGVLLSGMVTQINAGWNFLDFAYHFTVFVFYFGAFSLEAPPHHCTIYVAIEAWLCSRS</sequence>
<keyword evidence="2" id="KW-1185">Reference proteome</keyword>
<proteinExistence type="predicted"/>
<name>A0AB34GHB1_ESCRO</name>
<evidence type="ECO:0000313" key="2">
    <source>
        <dbReference type="Proteomes" id="UP001159641"/>
    </source>
</evidence>
<evidence type="ECO:0000313" key="1">
    <source>
        <dbReference type="EMBL" id="KAJ8778432.1"/>
    </source>
</evidence>
<dbReference type="AlphaFoldDB" id="A0AB34GHB1"/>
<gene>
    <name evidence="1" type="ORF">J1605_013619</name>
</gene>